<proteinExistence type="predicted"/>
<dbReference type="RefSeq" id="WP_115362122.1">
    <property type="nucleotide sequence ID" value="NZ_QDKL01000002.1"/>
</dbReference>
<accession>A0ABY0IGL8</accession>
<keyword evidence="2" id="KW-1185">Reference proteome</keyword>
<evidence type="ECO:0000313" key="1">
    <source>
        <dbReference type="EMBL" id="RZF22090.1"/>
    </source>
</evidence>
<comment type="caution">
    <text evidence="1">The sequence shown here is derived from an EMBL/GenBank/DDBJ whole genome shotgun (WGS) entry which is preliminary data.</text>
</comment>
<name>A0ABY0IGL8_9BACT</name>
<gene>
    <name evidence="1" type="ORF">DAY19_10435</name>
</gene>
<reference evidence="2" key="1">
    <citation type="journal article" date="2019" name="Int. J. Syst. Evol. Microbiol.">
        <title>Halobacteriovorax valvorus sp. nov., a novel prokaryotic predator isolated from coastal seawater of China.</title>
        <authorList>
            <person name="Chen M.-X."/>
        </authorList>
    </citation>
    <scope>NUCLEOTIDE SEQUENCE [LARGE SCALE GENOMIC DNA]</scope>
    <source>
        <strain evidence="2">BL9</strain>
    </source>
</reference>
<protein>
    <submittedName>
        <fullName evidence="1">Uncharacterized protein</fullName>
    </submittedName>
</protein>
<evidence type="ECO:0000313" key="2">
    <source>
        <dbReference type="Proteomes" id="UP000443582"/>
    </source>
</evidence>
<organism evidence="1 2">
    <name type="scientific">Halobacteriovorax vibrionivorans</name>
    <dbReference type="NCBI Taxonomy" id="2152716"/>
    <lineage>
        <taxon>Bacteria</taxon>
        <taxon>Pseudomonadati</taxon>
        <taxon>Bdellovibrionota</taxon>
        <taxon>Bacteriovoracia</taxon>
        <taxon>Bacteriovoracales</taxon>
        <taxon>Halobacteriovoraceae</taxon>
        <taxon>Halobacteriovorax</taxon>
    </lineage>
</organism>
<dbReference type="Proteomes" id="UP000443582">
    <property type="component" value="Unassembled WGS sequence"/>
</dbReference>
<dbReference type="EMBL" id="QDKL01000002">
    <property type="protein sequence ID" value="RZF22090.1"/>
    <property type="molecule type" value="Genomic_DNA"/>
</dbReference>
<sequence>MSKQIELFNEVRKRYPDYTYKKLSALFEIQQTRLFRLMTGACDLKASEYFIIKEKLESNSSEIGELIQFLEKHSFGLSRNDCIEFKSEIENKLFLRKLIGA</sequence>